<gene>
    <name evidence="1" type="ORF">ACGTRS_00005</name>
</gene>
<feature type="non-terminal residue" evidence="1">
    <location>
        <position position="1"/>
    </location>
</feature>
<name>A0ABW7KYC8_9BURK</name>
<keyword evidence="2" id="KW-1185">Reference proteome</keyword>
<accession>A0ABW7KYC8</accession>
<organism evidence="1 2">
    <name type="scientific">Burkholderia semiarida</name>
    <dbReference type="NCBI Taxonomy" id="2843303"/>
    <lineage>
        <taxon>Bacteria</taxon>
        <taxon>Pseudomonadati</taxon>
        <taxon>Pseudomonadota</taxon>
        <taxon>Betaproteobacteria</taxon>
        <taxon>Burkholderiales</taxon>
        <taxon>Burkholderiaceae</taxon>
        <taxon>Burkholderia</taxon>
        <taxon>Burkholderia cepacia complex</taxon>
    </lineage>
</organism>
<sequence>EKRALGASASIGAVLSIVFQIPDGTDAGRKNGRSGFEGLHDFEEWSIQWAAQRSSPASV</sequence>
<reference evidence="1 2" key="1">
    <citation type="submission" date="2024-10" db="EMBL/GenBank/DDBJ databases">
        <title>Burkholderia semiarida in Mexico.</title>
        <authorList>
            <person name="Estrada P."/>
        </authorList>
    </citation>
    <scope>NUCLEOTIDE SEQUENCE [LARGE SCALE GENOMIC DNA]</scope>
    <source>
        <strain evidence="1 2">CLM7-1</strain>
    </source>
</reference>
<proteinExistence type="predicted"/>
<dbReference type="EMBL" id="JBIMPM010000001">
    <property type="protein sequence ID" value="MFH5249608.1"/>
    <property type="molecule type" value="Genomic_DNA"/>
</dbReference>
<comment type="caution">
    <text evidence="1">The sequence shown here is derived from an EMBL/GenBank/DDBJ whole genome shotgun (WGS) entry which is preliminary data.</text>
</comment>
<protein>
    <submittedName>
        <fullName evidence="1">Uncharacterized protein</fullName>
    </submittedName>
</protein>
<evidence type="ECO:0000313" key="1">
    <source>
        <dbReference type="EMBL" id="MFH5249608.1"/>
    </source>
</evidence>
<dbReference type="RefSeq" id="WP_395128209.1">
    <property type="nucleotide sequence ID" value="NZ_JBIMPM010000001.1"/>
</dbReference>
<evidence type="ECO:0000313" key="2">
    <source>
        <dbReference type="Proteomes" id="UP001609186"/>
    </source>
</evidence>
<dbReference type="Proteomes" id="UP001609186">
    <property type="component" value="Unassembled WGS sequence"/>
</dbReference>